<dbReference type="GO" id="GO:0003677">
    <property type="term" value="F:DNA binding"/>
    <property type="evidence" value="ECO:0007669"/>
    <property type="project" value="InterPro"/>
</dbReference>
<accession>A0A9P6RMM1</accession>
<comment type="caution">
    <text evidence="2">The sequence shown here is derived from an EMBL/GenBank/DDBJ whole genome shotgun (WGS) entry which is preliminary data.</text>
</comment>
<protein>
    <submittedName>
        <fullName evidence="2">Uncharacterized protein</fullName>
    </submittedName>
</protein>
<dbReference type="EMBL" id="JAAAIP010000186">
    <property type="protein sequence ID" value="KAG0323559.1"/>
    <property type="molecule type" value="Genomic_DNA"/>
</dbReference>
<gene>
    <name evidence="2" type="ORF">BGZ99_002734</name>
</gene>
<evidence type="ECO:0000313" key="3">
    <source>
        <dbReference type="Proteomes" id="UP000738325"/>
    </source>
</evidence>
<feature type="region of interest" description="Disordered" evidence="1">
    <location>
        <begin position="243"/>
        <end position="269"/>
    </location>
</feature>
<reference evidence="2" key="1">
    <citation type="journal article" date="2020" name="Fungal Divers.">
        <title>Resolving the Mortierellaceae phylogeny through synthesis of multi-gene phylogenetics and phylogenomics.</title>
        <authorList>
            <person name="Vandepol N."/>
            <person name="Liber J."/>
            <person name="Desiro A."/>
            <person name="Na H."/>
            <person name="Kennedy M."/>
            <person name="Barry K."/>
            <person name="Grigoriev I.V."/>
            <person name="Miller A.N."/>
            <person name="O'Donnell K."/>
            <person name="Stajich J.E."/>
            <person name="Bonito G."/>
        </authorList>
    </citation>
    <scope>NUCLEOTIDE SEQUENCE</scope>
    <source>
        <strain evidence="2">REB-010B</strain>
    </source>
</reference>
<feature type="compositionally biased region" description="Basic and acidic residues" evidence="1">
    <location>
        <begin position="243"/>
        <end position="252"/>
    </location>
</feature>
<dbReference type="OrthoDB" id="10669581at2759"/>
<sequence>MDFLETYNPTNVDRLMLHDIAYKCSCMTCSQGKPEEDYDVLSSSLNPNIKAGFARYRDHRDKQPAHQVEPLRLSCSEIEYIRNKLNTHGFPHEKVIALSIVAENCKTQLFSGSMELMKNVLTSSIDNNQYNPFGTFHSIELKKPVPADGIEGYKRLDDTTWECLFCKRVTNIDSDEFLCLRVDTRGATSIADCALQQRFLKALVVIRCVISQDTVNYIDDGYKGPVLEHPVFQTPEFIEFYEEASKASDKPDSPAPADMPESVQQSIRESDESLRNINGVMRWIQQDNQPSDEMYAQLQGMRSQLAATQQPVASQQQQLQQLLATQH</sequence>
<organism evidence="2 3">
    <name type="scientific">Dissophora globulifera</name>
    <dbReference type="NCBI Taxonomy" id="979702"/>
    <lineage>
        <taxon>Eukaryota</taxon>
        <taxon>Fungi</taxon>
        <taxon>Fungi incertae sedis</taxon>
        <taxon>Mucoromycota</taxon>
        <taxon>Mortierellomycotina</taxon>
        <taxon>Mortierellomycetes</taxon>
        <taxon>Mortierellales</taxon>
        <taxon>Mortierellaceae</taxon>
        <taxon>Dissophora</taxon>
    </lineage>
</organism>
<evidence type="ECO:0000313" key="2">
    <source>
        <dbReference type="EMBL" id="KAG0323559.1"/>
    </source>
</evidence>
<proteinExistence type="predicted"/>
<name>A0A9P6RMM1_9FUNG</name>
<keyword evidence="3" id="KW-1185">Reference proteome</keyword>
<dbReference type="AlphaFoldDB" id="A0A9P6RMM1"/>
<dbReference type="InterPro" id="IPR038279">
    <property type="entry name" value="Ndc10_dom2_sf"/>
</dbReference>
<dbReference type="Gene3D" id="1.10.443.20">
    <property type="entry name" value="Centromere DNA-binding protein complex CBF3 subunit, domain 2"/>
    <property type="match status" value="1"/>
</dbReference>
<evidence type="ECO:0000256" key="1">
    <source>
        <dbReference type="SAM" id="MobiDB-lite"/>
    </source>
</evidence>
<dbReference type="Proteomes" id="UP000738325">
    <property type="component" value="Unassembled WGS sequence"/>
</dbReference>